<evidence type="ECO:0000313" key="2">
    <source>
        <dbReference type="EMBL" id="KAK3105877.1"/>
    </source>
</evidence>
<feature type="compositionally biased region" description="Polar residues" evidence="1">
    <location>
        <begin position="725"/>
        <end position="769"/>
    </location>
</feature>
<feature type="non-terminal residue" evidence="2">
    <location>
        <position position="1"/>
    </location>
</feature>
<evidence type="ECO:0000256" key="1">
    <source>
        <dbReference type="SAM" id="MobiDB-lite"/>
    </source>
</evidence>
<feature type="compositionally biased region" description="Polar residues" evidence="1">
    <location>
        <begin position="685"/>
        <end position="696"/>
    </location>
</feature>
<feature type="compositionally biased region" description="Basic and acidic residues" evidence="1">
    <location>
        <begin position="122"/>
        <end position="131"/>
    </location>
</feature>
<reference evidence="2" key="1">
    <citation type="submission" date="2019-08" db="EMBL/GenBank/DDBJ databases">
        <title>The improved chromosome-level genome for the pearl oyster Pinctada fucata martensii using PacBio sequencing and Hi-C.</title>
        <authorList>
            <person name="Zheng Z."/>
        </authorList>
    </citation>
    <scope>NUCLEOTIDE SEQUENCE</scope>
    <source>
        <strain evidence="2">ZZ-2019</strain>
        <tissue evidence="2">Adductor muscle</tissue>
    </source>
</reference>
<evidence type="ECO:0000313" key="3">
    <source>
        <dbReference type="Proteomes" id="UP001186944"/>
    </source>
</evidence>
<feature type="region of interest" description="Disordered" evidence="1">
    <location>
        <begin position="648"/>
        <end position="777"/>
    </location>
</feature>
<feature type="compositionally biased region" description="Polar residues" evidence="1">
    <location>
        <begin position="321"/>
        <end position="334"/>
    </location>
</feature>
<feature type="region of interest" description="Disordered" evidence="1">
    <location>
        <begin position="85"/>
        <end position="131"/>
    </location>
</feature>
<keyword evidence="3" id="KW-1185">Reference proteome</keyword>
<dbReference type="AlphaFoldDB" id="A0AA89C4Q5"/>
<accession>A0AA89C4Q5</accession>
<dbReference type="Proteomes" id="UP001186944">
    <property type="component" value="Unassembled WGS sequence"/>
</dbReference>
<feature type="compositionally biased region" description="Basic and acidic residues" evidence="1">
    <location>
        <begin position="216"/>
        <end position="244"/>
    </location>
</feature>
<dbReference type="EMBL" id="VSWD01000003">
    <property type="protein sequence ID" value="KAK3105877.1"/>
    <property type="molecule type" value="Genomic_DNA"/>
</dbReference>
<protein>
    <submittedName>
        <fullName evidence="2">Uncharacterized protein</fullName>
    </submittedName>
</protein>
<proteinExistence type="predicted"/>
<feature type="compositionally biased region" description="Basic and acidic residues" evidence="1">
    <location>
        <begin position="253"/>
        <end position="272"/>
    </location>
</feature>
<comment type="caution">
    <text evidence="2">The sequence shown here is derived from an EMBL/GenBank/DDBJ whole genome shotgun (WGS) entry which is preliminary data.</text>
</comment>
<sequence>TAHPRDLNGDPNLGGPIYQDFRFKGWPDGSFQHTHQPQYKRMSASYMNPSDVNRYFGKTQHFDTVKKPDKPIPAKVTLVEPETYRSAARPNVNDTQYTSRDYYESQPRSGPARGLGFENNPDQERERKRREVDDLEADRIRVKNEERLRALQRDDERRRDMEMLRQYDPWGRPGGGAPIGNNHKKKFTEHQQVPEKQLEYKDNWDVTGYQPSLPTDPRRERSYDEKEKKVNIIDKIREEQRDRQQQSSNSSNDKGRDVIENTIRYNEKDRGSKQGYANDLDKQIRQNELRKQEQRLTDLKSELEHLRFNPFGKPGAGAPNRTASAPDTNRSYYNPNDEYDNLGRIGKAKKPNREVLPIYYPFGKPGGGAPIVDRNNRITTTLHGYSDDTSEARRQKAINAKVLAATLDQQVEHEHRRKQMEKDDKRRPFGELAVILADKPVGKPRRNPDTGEIANHHLGLSDISRQFGELAVILDDKLTGKPRRDPMTGMLENHHLGNSDVSLQKMNYQPFQKSEQKAYHDTLDFMSDERHRRQKLGKLKEYQEGRQHYDTMDRTWGKHGGGAPKGHDIRKAKLEDILHHPTRDQSTEEYIKKKDWSEVEPDKFFIKEDDELYDMRRSPVRYSNPLTAREDGSFSPHGNPKKFVRSTVTSNHANQYDYRDDYPKITRNYNKRNKRLNYERRRNSSRTSGVKSVIAQTSSPSELSTTTTLRITSTDAPTITEKLQETTTQSNGGNGKTTTESSKSSPQISMNGQSDGKGKTTTDSSTEVSVINKATVK</sequence>
<feature type="region of interest" description="Disordered" evidence="1">
    <location>
        <begin position="308"/>
        <end position="338"/>
    </location>
</feature>
<name>A0AA89C4Q5_PINIB</name>
<feature type="compositionally biased region" description="Basic and acidic residues" evidence="1">
    <location>
        <begin position="188"/>
        <end position="204"/>
    </location>
</feature>
<organism evidence="2 3">
    <name type="scientific">Pinctada imbricata</name>
    <name type="common">Atlantic pearl-oyster</name>
    <name type="synonym">Pinctada martensii</name>
    <dbReference type="NCBI Taxonomy" id="66713"/>
    <lineage>
        <taxon>Eukaryota</taxon>
        <taxon>Metazoa</taxon>
        <taxon>Spiralia</taxon>
        <taxon>Lophotrochozoa</taxon>
        <taxon>Mollusca</taxon>
        <taxon>Bivalvia</taxon>
        <taxon>Autobranchia</taxon>
        <taxon>Pteriomorphia</taxon>
        <taxon>Pterioida</taxon>
        <taxon>Pterioidea</taxon>
        <taxon>Pteriidae</taxon>
        <taxon>Pinctada</taxon>
    </lineage>
</organism>
<gene>
    <name evidence="2" type="ORF">FSP39_007702</name>
</gene>
<feature type="region of interest" description="Disordered" evidence="1">
    <location>
        <begin position="164"/>
        <end position="285"/>
    </location>
</feature>
<feature type="compositionally biased region" description="Low complexity" evidence="1">
    <location>
        <begin position="697"/>
        <end position="714"/>
    </location>
</feature>